<dbReference type="SUPFAM" id="SSF52343">
    <property type="entry name" value="Ferredoxin reductase-like, C-terminal NADP-linked domain"/>
    <property type="match status" value="1"/>
</dbReference>
<feature type="transmembrane region" description="Helical" evidence="18">
    <location>
        <begin position="266"/>
        <end position="287"/>
    </location>
</feature>
<feature type="transmembrane region" description="Helical" evidence="18">
    <location>
        <begin position="344"/>
        <end position="373"/>
    </location>
</feature>
<evidence type="ECO:0000256" key="3">
    <source>
        <dbReference type="ARBA" id="ARBA00006278"/>
    </source>
</evidence>
<feature type="transmembrane region" description="Helical" evidence="18">
    <location>
        <begin position="184"/>
        <end position="203"/>
    </location>
</feature>
<dbReference type="GO" id="GO:0046872">
    <property type="term" value="F:metal ion binding"/>
    <property type="evidence" value="ECO:0007669"/>
    <property type="project" value="UniProtKB-KW"/>
</dbReference>
<feature type="transmembrane region" description="Helical" evidence="18">
    <location>
        <begin position="299"/>
        <end position="324"/>
    </location>
</feature>
<evidence type="ECO:0000256" key="13">
    <source>
        <dbReference type="ARBA" id="ARBA00023027"/>
    </source>
</evidence>
<dbReference type="Gene3D" id="3.40.50.80">
    <property type="entry name" value="Nucleotide-binding domain of ferredoxin-NADP reductase (FNR) module"/>
    <property type="match status" value="2"/>
</dbReference>
<evidence type="ECO:0000256" key="12">
    <source>
        <dbReference type="ARBA" id="ARBA00023004"/>
    </source>
</evidence>
<keyword evidence="11" id="KW-0560">Oxidoreductase</keyword>
<evidence type="ECO:0000256" key="7">
    <source>
        <dbReference type="ARBA" id="ARBA00022692"/>
    </source>
</evidence>
<evidence type="ECO:0000256" key="15">
    <source>
        <dbReference type="ARBA" id="ARBA00023136"/>
    </source>
</evidence>
<dbReference type="PROSITE" id="PS51384">
    <property type="entry name" value="FAD_FR"/>
    <property type="match status" value="1"/>
</dbReference>
<accession>A0A9Q0CM44</accession>
<dbReference type="Proteomes" id="UP001151287">
    <property type="component" value="Unassembled WGS sequence"/>
</dbReference>
<gene>
    <name evidence="20" type="ORF">LUZ63_004987</name>
</gene>
<organism evidence="20 21">
    <name type="scientific">Rhynchospora breviuscula</name>
    <dbReference type="NCBI Taxonomy" id="2022672"/>
    <lineage>
        <taxon>Eukaryota</taxon>
        <taxon>Viridiplantae</taxon>
        <taxon>Streptophyta</taxon>
        <taxon>Embryophyta</taxon>
        <taxon>Tracheophyta</taxon>
        <taxon>Spermatophyta</taxon>
        <taxon>Magnoliopsida</taxon>
        <taxon>Liliopsida</taxon>
        <taxon>Poales</taxon>
        <taxon>Cyperaceae</taxon>
        <taxon>Cyperoideae</taxon>
        <taxon>Rhynchosporeae</taxon>
        <taxon>Rhynchospora</taxon>
    </lineage>
</organism>
<evidence type="ECO:0000256" key="10">
    <source>
        <dbReference type="ARBA" id="ARBA00022989"/>
    </source>
</evidence>
<evidence type="ECO:0000256" key="6">
    <source>
        <dbReference type="ARBA" id="ARBA00022630"/>
    </source>
</evidence>
<feature type="transmembrane region" description="Helical" evidence="18">
    <location>
        <begin position="615"/>
        <end position="640"/>
    </location>
</feature>
<dbReference type="InterPro" id="IPR013130">
    <property type="entry name" value="Fe3_Rdtase_TM_dom"/>
</dbReference>
<evidence type="ECO:0000256" key="17">
    <source>
        <dbReference type="ARBA" id="ARBA00066905"/>
    </source>
</evidence>
<dbReference type="InterPro" id="IPR013112">
    <property type="entry name" value="FAD-bd_8"/>
</dbReference>
<dbReference type="SUPFAM" id="SSF63380">
    <property type="entry name" value="Riboflavin synthase domain-like"/>
    <property type="match status" value="1"/>
</dbReference>
<dbReference type="InterPro" id="IPR017927">
    <property type="entry name" value="FAD-bd_FR_type"/>
</dbReference>
<feature type="transmembrane region" description="Helical" evidence="18">
    <location>
        <begin position="85"/>
        <end position="108"/>
    </location>
</feature>
<dbReference type="SFLD" id="SFLDS00052">
    <property type="entry name" value="Ferric_Reductase_Domain"/>
    <property type="match status" value="1"/>
</dbReference>
<evidence type="ECO:0000313" key="20">
    <source>
        <dbReference type="EMBL" id="KAJ1696475.1"/>
    </source>
</evidence>
<evidence type="ECO:0000256" key="18">
    <source>
        <dbReference type="SAM" id="Phobius"/>
    </source>
</evidence>
<keyword evidence="5" id="KW-0349">Heme</keyword>
<feature type="transmembrane region" description="Helical" evidence="18">
    <location>
        <begin position="652"/>
        <end position="677"/>
    </location>
</feature>
<evidence type="ECO:0000256" key="9">
    <source>
        <dbReference type="ARBA" id="ARBA00022827"/>
    </source>
</evidence>
<dbReference type="PANTHER" id="PTHR11972">
    <property type="entry name" value="NADPH OXIDASE"/>
    <property type="match status" value="1"/>
</dbReference>
<sequence>MTLHLMPYGAFQGNRKTQIFQYFIPANSSQRQYSTLAFLLFQLSMAQNHNNSQEQPLLLSGNSKRANFSEKSPWFLSLAKWTLKFLMWVILVIWVCAIYFFCIGRDFLEKWIKATQGTIFGITGSIFLGFSAPILIIAFLAFIYISAFPGDDFEKKKSKFPRFRLWTFPVLVDGPFGVVSATEFIGIMLFIVYVLWTMTYYTVVNTEILSKASIPSKEKSFLMLELTGLRLGLIGLFCMVFLFLPVARGSILLRLIDIPFEHATRYHVWLGHLTMFLFTLHGLFYMISWGLQGILLEKMLEWADIGVANLPGVISLSAGLLMWVTSLHPVRKKQFELFFYTHQLYVVFVVFLALHVGDFLFSMVAGAVFLFMLDRFLRFCQSRTKVDLLSASCRPCGTIELTFSKPANLHYNALSFIFVQVRELSWLQWHPFSVSSSPLDGKNHISVLIKVLGSWTDKLRDIIRSYPDQSKGGSHLPPSRITASVEGPYGHESPYHLMYENLILVAGGIGISPFLAILSDILHRVQEEKPCLPKNILVIWAVKKSKELSLLSAVDAQSTCSSFFERLDLDIQTFVTQQTEPSLEEGKIEQTVSFPSIFMKHRSHMSSLVGTGNNLFGGLYVVLSTLGFIVLFGFVQVYYIEKFGIYQWWYRGLLYTACMVAGVVCFGGGVIILWHFFEERREKHEKLGASNENNNDVVDPVLNCEMGQTGLASVQTVNYGCRPNFEELFTNFSDKVGSADIGVLVCGPPALQCSVAKECRSQNLQRGRKNHAIFHFNSHSFDL</sequence>
<evidence type="ECO:0000256" key="5">
    <source>
        <dbReference type="ARBA" id="ARBA00022617"/>
    </source>
</evidence>
<feature type="domain" description="FAD-binding FR-type" evidence="19">
    <location>
        <begin position="375"/>
        <end position="495"/>
    </location>
</feature>
<evidence type="ECO:0000256" key="16">
    <source>
        <dbReference type="ARBA" id="ARBA00050970"/>
    </source>
</evidence>
<feature type="transmembrane region" description="Helical" evidence="18">
    <location>
        <begin position="224"/>
        <end position="246"/>
    </location>
</feature>
<keyword evidence="10 18" id="KW-1133">Transmembrane helix</keyword>
<evidence type="ECO:0000259" key="19">
    <source>
        <dbReference type="PROSITE" id="PS51384"/>
    </source>
</evidence>
<evidence type="ECO:0000313" key="21">
    <source>
        <dbReference type="Proteomes" id="UP001151287"/>
    </source>
</evidence>
<dbReference type="GO" id="GO:0005886">
    <property type="term" value="C:plasma membrane"/>
    <property type="evidence" value="ECO:0007669"/>
    <property type="project" value="TreeGrafter"/>
</dbReference>
<keyword evidence="7 18" id="KW-0812">Transmembrane</keyword>
<dbReference type="Pfam" id="PF08022">
    <property type="entry name" value="FAD_binding_8"/>
    <property type="match status" value="1"/>
</dbReference>
<dbReference type="Pfam" id="PF01794">
    <property type="entry name" value="Ferric_reduct"/>
    <property type="match status" value="1"/>
</dbReference>
<evidence type="ECO:0000256" key="11">
    <source>
        <dbReference type="ARBA" id="ARBA00023002"/>
    </source>
</evidence>
<dbReference type="EC" id="1.16.1.7" evidence="17"/>
<protein>
    <recommendedName>
        <fullName evidence="17">ferric-chelate reductase (NADH)</fullName>
        <ecNumber evidence="17">1.16.1.7</ecNumber>
    </recommendedName>
</protein>
<feature type="transmembrane region" description="Helical" evidence="18">
    <location>
        <begin position="120"/>
        <end position="145"/>
    </location>
</feature>
<dbReference type="InterPro" id="IPR050369">
    <property type="entry name" value="RBOH/FRE"/>
</dbReference>
<dbReference type="InterPro" id="IPR039261">
    <property type="entry name" value="FNR_nucleotide-bd"/>
</dbReference>
<evidence type="ECO:0000256" key="14">
    <source>
        <dbReference type="ARBA" id="ARBA00023065"/>
    </source>
</evidence>
<dbReference type="InterPro" id="IPR013121">
    <property type="entry name" value="Fe_red_NAD-bd_6"/>
</dbReference>
<comment type="similarity">
    <text evidence="3">Belongs to the ferric reductase (FRE) family.</text>
</comment>
<proteinExistence type="inferred from homology"/>
<dbReference type="FunFam" id="3.40.50.80:FF:000036">
    <property type="entry name" value="Ferric reduction oxidase 6"/>
    <property type="match status" value="1"/>
</dbReference>
<evidence type="ECO:0000256" key="4">
    <source>
        <dbReference type="ARBA" id="ARBA00022448"/>
    </source>
</evidence>
<dbReference type="GO" id="GO:0140618">
    <property type="term" value="F:ferric-chelate reductase (NADH) activity"/>
    <property type="evidence" value="ECO:0007669"/>
    <property type="project" value="UniProtKB-EC"/>
</dbReference>
<keyword evidence="6" id="KW-0285">Flavoprotein</keyword>
<comment type="subcellular location">
    <subcellularLocation>
        <location evidence="2">Membrane</location>
        <topology evidence="2">Multi-pass membrane protein</topology>
    </subcellularLocation>
</comment>
<keyword evidence="14" id="KW-0406">Ion transport</keyword>
<dbReference type="OrthoDB" id="167398at2759"/>
<comment type="catalytic activity">
    <reaction evidence="16">
        <text>2 a Fe(II)-siderophore + NAD(+) + H(+) = 2 a Fe(III)-siderophore + NADH</text>
        <dbReference type="Rhea" id="RHEA:15061"/>
        <dbReference type="Rhea" id="RHEA-COMP:11342"/>
        <dbReference type="Rhea" id="RHEA-COMP:11344"/>
        <dbReference type="ChEBI" id="CHEBI:15378"/>
        <dbReference type="ChEBI" id="CHEBI:29033"/>
        <dbReference type="ChEBI" id="CHEBI:29034"/>
        <dbReference type="ChEBI" id="CHEBI:57540"/>
        <dbReference type="ChEBI" id="CHEBI:57945"/>
        <dbReference type="EC" id="1.16.1.7"/>
    </reaction>
</comment>
<evidence type="ECO:0000256" key="1">
    <source>
        <dbReference type="ARBA" id="ARBA00001974"/>
    </source>
</evidence>
<dbReference type="SFLD" id="SFLDG01168">
    <property type="entry name" value="Ferric_reductase_subgroup_(FRE"/>
    <property type="match status" value="1"/>
</dbReference>
<dbReference type="CDD" id="cd06186">
    <property type="entry name" value="NOX_Duox_like_FAD_NADP"/>
    <property type="match status" value="1"/>
</dbReference>
<keyword evidence="9" id="KW-0274">FAD</keyword>
<name>A0A9Q0CM44_9POAL</name>
<keyword evidence="4" id="KW-0813">Transport</keyword>
<keyword evidence="13" id="KW-0520">NAD</keyword>
<dbReference type="GO" id="GO:0006811">
    <property type="term" value="P:monoatomic ion transport"/>
    <property type="evidence" value="ECO:0007669"/>
    <property type="project" value="UniProtKB-KW"/>
</dbReference>
<comment type="cofactor">
    <cofactor evidence="1">
        <name>FAD</name>
        <dbReference type="ChEBI" id="CHEBI:57692"/>
    </cofactor>
</comment>
<keyword evidence="21" id="KW-1185">Reference proteome</keyword>
<evidence type="ECO:0000256" key="2">
    <source>
        <dbReference type="ARBA" id="ARBA00004141"/>
    </source>
</evidence>
<comment type="caution">
    <text evidence="20">The sequence shown here is derived from an EMBL/GenBank/DDBJ whole genome shotgun (WGS) entry which is preliminary data.</text>
</comment>
<dbReference type="AlphaFoldDB" id="A0A9Q0CM44"/>
<keyword evidence="12" id="KW-0408">Iron</keyword>
<dbReference type="PANTHER" id="PTHR11972:SF69">
    <property type="entry name" value="FERRIC REDUCTION OXIDASE 6-RELATED"/>
    <property type="match status" value="1"/>
</dbReference>
<keyword evidence="8" id="KW-0479">Metal-binding</keyword>
<keyword evidence="15 18" id="KW-0472">Membrane</keyword>
<dbReference type="EMBL" id="JAMQYH010000002">
    <property type="protein sequence ID" value="KAJ1696475.1"/>
    <property type="molecule type" value="Genomic_DNA"/>
</dbReference>
<dbReference type="InterPro" id="IPR017938">
    <property type="entry name" value="Riboflavin_synthase-like_b-brl"/>
</dbReference>
<dbReference type="Pfam" id="PF08030">
    <property type="entry name" value="NAD_binding_6"/>
    <property type="match status" value="1"/>
</dbReference>
<reference evidence="20" key="1">
    <citation type="journal article" date="2022" name="Cell">
        <title>Repeat-based holocentromeres influence genome architecture and karyotype evolution.</title>
        <authorList>
            <person name="Hofstatter P.G."/>
            <person name="Thangavel G."/>
            <person name="Lux T."/>
            <person name="Neumann P."/>
            <person name="Vondrak T."/>
            <person name="Novak P."/>
            <person name="Zhang M."/>
            <person name="Costa L."/>
            <person name="Castellani M."/>
            <person name="Scott A."/>
            <person name="Toegelov H."/>
            <person name="Fuchs J."/>
            <person name="Mata-Sucre Y."/>
            <person name="Dias Y."/>
            <person name="Vanzela A.L.L."/>
            <person name="Huettel B."/>
            <person name="Almeida C.C.S."/>
            <person name="Simkova H."/>
            <person name="Souza G."/>
            <person name="Pedrosa-Harand A."/>
            <person name="Macas J."/>
            <person name="Mayer K.F.X."/>
            <person name="Houben A."/>
            <person name="Marques A."/>
        </authorList>
    </citation>
    <scope>NUCLEOTIDE SEQUENCE</scope>
    <source>
        <strain evidence="20">RhyBre1mFocal</strain>
    </source>
</reference>
<evidence type="ECO:0000256" key="8">
    <source>
        <dbReference type="ARBA" id="ARBA00022723"/>
    </source>
</evidence>